<proteinExistence type="predicted"/>
<comment type="caution">
    <text evidence="1">The sequence shown here is derived from an EMBL/GenBank/DDBJ whole genome shotgun (WGS) entry which is preliminary data.</text>
</comment>
<protein>
    <submittedName>
        <fullName evidence="1">Uncharacterized protein</fullName>
    </submittedName>
</protein>
<dbReference type="Proteomes" id="UP000805193">
    <property type="component" value="Unassembled WGS sequence"/>
</dbReference>
<sequence>MVDSSQGKVQQSSTTSAKERGGNSGDYEETVVDVSTGVTVKRTLEPAETGESADEDEPGLSDSRPNYPTVKSRRSCIAVKPHVPPEGRLRHSPK</sequence>
<gene>
    <name evidence="1" type="ORF">HPB47_002012</name>
</gene>
<dbReference type="EMBL" id="JABSTQ010010267">
    <property type="protein sequence ID" value="KAG0422140.1"/>
    <property type="molecule type" value="Genomic_DNA"/>
</dbReference>
<evidence type="ECO:0000313" key="1">
    <source>
        <dbReference type="EMBL" id="KAG0422140.1"/>
    </source>
</evidence>
<organism evidence="1 2">
    <name type="scientific">Ixodes persulcatus</name>
    <name type="common">Taiga tick</name>
    <dbReference type="NCBI Taxonomy" id="34615"/>
    <lineage>
        <taxon>Eukaryota</taxon>
        <taxon>Metazoa</taxon>
        <taxon>Ecdysozoa</taxon>
        <taxon>Arthropoda</taxon>
        <taxon>Chelicerata</taxon>
        <taxon>Arachnida</taxon>
        <taxon>Acari</taxon>
        <taxon>Parasitiformes</taxon>
        <taxon>Ixodida</taxon>
        <taxon>Ixodoidea</taxon>
        <taxon>Ixodidae</taxon>
        <taxon>Ixodinae</taxon>
        <taxon>Ixodes</taxon>
    </lineage>
</organism>
<evidence type="ECO:0000313" key="2">
    <source>
        <dbReference type="Proteomes" id="UP000805193"/>
    </source>
</evidence>
<reference evidence="1 2" key="1">
    <citation type="journal article" date="2020" name="Cell">
        <title>Large-Scale Comparative Analyses of Tick Genomes Elucidate Their Genetic Diversity and Vector Capacities.</title>
        <authorList>
            <consortium name="Tick Genome and Microbiome Consortium (TIGMIC)"/>
            <person name="Jia N."/>
            <person name="Wang J."/>
            <person name="Shi W."/>
            <person name="Du L."/>
            <person name="Sun Y."/>
            <person name="Zhan W."/>
            <person name="Jiang J.F."/>
            <person name="Wang Q."/>
            <person name="Zhang B."/>
            <person name="Ji P."/>
            <person name="Bell-Sakyi L."/>
            <person name="Cui X.M."/>
            <person name="Yuan T.T."/>
            <person name="Jiang B.G."/>
            <person name="Yang W.F."/>
            <person name="Lam T.T."/>
            <person name="Chang Q.C."/>
            <person name="Ding S.J."/>
            <person name="Wang X.J."/>
            <person name="Zhu J.G."/>
            <person name="Ruan X.D."/>
            <person name="Zhao L."/>
            <person name="Wei J.T."/>
            <person name="Ye R.Z."/>
            <person name="Que T.C."/>
            <person name="Du C.H."/>
            <person name="Zhou Y.H."/>
            <person name="Cheng J.X."/>
            <person name="Dai P.F."/>
            <person name="Guo W.B."/>
            <person name="Han X.H."/>
            <person name="Huang E.J."/>
            <person name="Li L.F."/>
            <person name="Wei W."/>
            <person name="Gao Y.C."/>
            <person name="Liu J.Z."/>
            <person name="Shao H.Z."/>
            <person name="Wang X."/>
            <person name="Wang C.C."/>
            <person name="Yang T.C."/>
            <person name="Huo Q.B."/>
            <person name="Li W."/>
            <person name="Chen H.Y."/>
            <person name="Chen S.E."/>
            <person name="Zhou L.G."/>
            <person name="Ni X.B."/>
            <person name="Tian J.H."/>
            <person name="Sheng Y."/>
            <person name="Liu T."/>
            <person name="Pan Y.S."/>
            <person name="Xia L.Y."/>
            <person name="Li J."/>
            <person name="Zhao F."/>
            <person name="Cao W.C."/>
        </authorList>
    </citation>
    <scope>NUCLEOTIDE SEQUENCE [LARGE SCALE GENOMIC DNA]</scope>
    <source>
        <strain evidence="1">Iper-2018</strain>
    </source>
</reference>
<keyword evidence="2" id="KW-1185">Reference proteome</keyword>
<name>A0AC60PP83_IXOPE</name>
<accession>A0AC60PP83</accession>